<name>A0A166JT10_9AGAM</name>
<keyword evidence="1" id="KW-0802">TPR repeat</keyword>
<sequence>MLVSAMDLKEQGNIEFRNARLIRAFELYSASIRAMPLPDAMLNLAQVALKINRYPLAEELCTKAFDTGLMTATKSQTKAYLRRARARRYQGKVSDAVEDIHAAAALTEDDPDVQADVVECERLAALSEARLKTYLAGLPKPPADMTWNQESGLGKTVNGKNVDLDYIKVPASVDIRQTLPPTF</sequence>
<dbReference type="OrthoDB" id="629492at2759"/>
<organism evidence="2">
    <name type="scientific">Athelia psychrophila</name>
    <dbReference type="NCBI Taxonomy" id="1759441"/>
    <lineage>
        <taxon>Eukaryota</taxon>
        <taxon>Fungi</taxon>
        <taxon>Dikarya</taxon>
        <taxon>Basidiomycota</taxon>
        <taxon>Agaricomycotina</taxon>
        <taxon>Agaricomycetes</taxon>
        <taxon>Agaricomycetidae</taxon>
        <taxon>Atheliales</taxon>
        <taxon>Atheliaceae</taxon>
        <taxon>Athelia</taxon>
    </lineage>
</organism>
<dbReference type="SUPFAM" id="SSF48452">
    <property type="entry name" value="TPR-like"/>
    <property type="match status" value="1"/>
</dbReference>
<dbReference type="AlphaFoldDB" id="A0A166JT10"/>
<evidence type="ECO:0008006" key="3">
    <source>
        <dbReference type="Google" id="ProtNLM"/>
    </source>
</evidence>
<evidence type="ECO:0000256" key="1">
    <source>
        <dbReference type="ARBA" id="ARBA00022803"/>
    </source>
</evidence>
<dbReference type="GO" id="GO:0101031">
    <property type="term" value="C:protein folding chaperone complex"/>
    <property type="evidence" value="ECO:0007669"/>
    <property type="project" value="TreeGrafter"/>
</dbReference>
<dbReference type="STRING" id="436010.A0A166JT10"/>
<protein>
    <recommendedName>
        <fullName evidence="3">TPR-like protein</fullName>
    </recommendedName>
</protein>
<gene>
    <name evidence="2" type="ORF">FIBSPDRAFT_931812</name>
</gene>
<dbReference type="InterPro" id="IPR011990">
    <property type="entry name" value="TPR-like_helical_dom_sf"/>
</dbReference>
<reference evidence="2" key="1">
    <citation type="journal article" date="2016" name="Mol. Biol. Evol.">
        <title>Comparative Genomics of Early-Diverging Mushroom-Forming Fungi Provides Insights into the Origins of Lignocellulose Decay Capabilities.</title>
        <authorList>
            <person name="Nagy L.G."/>
            <person name="Riley R."/>
            <person name="Tritt A."/>
            <person name="Adam C."/>
            <person name="Daum C."/>
            <person name="Floudas D."/>
            <person name="Sun H."/>
            <person name="Yadav J.S."/>
            <person name="Pangilinan J."/>
            <person name="Larsson K.H."/>
            <person name="Matsuura K."/>
            <person name="Barry K."/>
            <person name="Labutti K."/>
            <person name="Kuo R."/>
            <person name="Ohm R.A."/>
            <person name="Bhattacharya S.S."/>
            <person name="Shirouzu T."/>
            <person name="Yoshinaga Y."/>
            <person name="Martin F.M."/>
            <person name="Grigoriev I.V."/>
            <person name="Hibbett D.S."/>
        </authorList>
    </citation>
    <scope>NUCLEOTIDE SEQUENCE [LARGE SCALE GENOMIC DNA]</scope>
    <source>
        <strain evidence="2">CBS 109695</strain>
    </source>
</reference>
<accession>A0A166JT10</accession>
<dbReference type="PANTHER" id="PTHR46423">
    <property type="entry name" value="RNA POLYMERASE II-ASSOCIATED PROTEIN 3"/>
    <property type="match status" value="1"/>
</dbReference>
<dbReference type="InterPro" id="IPR051966">
    <property type="entry name" value="RPAP3"/>
</dbReference>
<dbReference type="Gene3D" id="1.25.40.10">
    <property type="entry name" value="Tetratricopeptide repeat domain"/>
    <property type="match status" value="1"/>
</dbReference>
<evidence type="ECO:0000313" key="2">
    <source>
        <dbReference type="EMBL" id="KZP21184.1"/>
    </source>
</evidence>
<proteinExistence type="predicted"/>
<dbReference type="PANTHER" id="PTHR46423:SF1">
    <property type="entry name" value="RNA POLYMERASE II-ASSOCIATED PROTEIN 3"/>
    <property type="match status" value="1"/>
</dbReference>
<dbReference type="EMBL" id="KV417549">
    <property type="protein sequence ID" value="KZP21184.1"/>
    <property type="molecule type" value="Genomic_DNA"/>
</dbReference>